<keyword evidence="3" id="KW-1185">Reference proteome</keyword>
<dbReference type="Proteomes" id="UP000198668">
    <property type="component" value="Unassembled WGS sequence"/>
</dbReference>
<keyword evidence="1" id="KW-1133">Transmembrane helix</keyword>
<evidence type="ECO:0000313" key="2">
    <source>
        <dbReference type="EMBL" id="SFH93347.1"/>
    </source>
</evidence>
<gene>
    <name evidence="2" type="ORF">SAMN04489868_1665</name>
</gene>
<dbReference type="AlphaFoldDB" id="A0A1I3E2X9"/>
<accession>A0A1I3E2X9</accession>
<sequence length="47" mass="5228">MLEALSELAATTGVANLSYKQVIMIAISCFFLYLAIKKQYDILTPKC</sequence>
<dbReference type="RefSeq" id="WP_177186254.1">
    <property type="nucleotide sequence ID" value="NZ_FOQE01000066.1"/>
</dbReference>
<feature type="transmembrane region" description="Helical" evidence="1">
    <location>
        <begin position="17"/>
        <end position="36"/>
    </location>
</feature>
<keyword evidence="1" id="KW-0472">Membrane</keyword>
<evidence type="ECO:0000313" key="3">
    <source>
        <dbReference type="Proteomes" id="UP000198668"/>
    </source>
</evidence>
<organism evidence="2 3">
    <name type="scientific">Pisciglobus halotolerans</name>
    <dbReference type="NCBI Taxonomy" id="745365"/>
    <lineage>
        <taxon>Bacteria</taxon>
        <taxon>Bacillati</taxon>
        <taxon>Bacillota</taxon>
        <taxon>Bacilli</taxon>
        <taxon>Lactobacillales</taxon>
        <taxon>Carnobacteriaceae</taxon>
    </lineage>
</organism>
<dbReference type="EMBL" id="FOQE01000066">
    <property type="protein sequence ID" value="SFH93347.1"/>
    <property type="molecule type" value="Genomic_DNA"/>
</dbReference>
<protein>
    <submittedName>
        <fullName evidence="2">Oxaloacetate decarboxylase, beta subunit</fullName>
    </submittedName>
</protein>
<evidence type="ECO:0000256" key="1">
    <source>
        <dbReference type="SAM" id="Phobius"/>
    </source>
</evidence>
<proteinExistence type="predicted"/>
<name>A0A1I3E2X9_9LACT</name>
<keyword evidence="1" id="KW-0812">Transmembrane</keyword>
<reference evidence="2 3" key="1">
    <citation type="submission" date="2016-10" db="EMBL/GenBank/DDBJ databases">
        <authorList>
            <person name="de Groot N.N."/>
        </authorList>
    </citation>
    <scope>NUCLEOTIDE SEQUENCE [LARGE SCALE GENOMIC DNA]</scope>
    <source>
        <strain evidence="2 3">DSM 27630</strain>
    </source>
</reference>